<evidence type="ECO:0000313" key="2">
    <source>
        <dbReference type="Proteomes" id="UP000631670"/>
    </source>
</evidence>
<sequence>MTPEPLEADRVTPGSDEWVAAVQEFEQDNGYPPWAVVGPDGWCVSRFPEGPGVAWTAAGLRQLRQHTADIPGAFRAWGSLLNQISRKENQ</sequence>
<name>A0ABR9IDU8_9PSEU</name>
<organism evidence="1 2">
    <name type="scientific">Amycolatopsis lexingtonensis</name>
    <dbReference type="NCBI Taxonomy" id="218822"/>
    <lineage>
        <taxon>Bacteria</taxon>
        <taxon>Bacillati</taxon>
        <taxon>Actinomycetota</taxon>
        <taxon>Actinomycetes</taxon>
        <taxon>Pseudonocardiales</taxon>
        <taxon>Pseudonocardiaceae</taxon>
        <taxon>Amycolatopsis</taxon>
    </lineage>
</organism>
<keyword evidence="2" id="KW-1185">Reference proteome</keyword>
<dbReference type="EMBL" id="JADBEG010000001">
    <property type="protein sequence ID" value="MBE1501356.1"/>
    <property type="molecule type" value="Genomic_DNA"/>
</dbReference>
<proteinExistence type="predicted"/>
<accession>A0ABR9IDU8</accession>
<protein>
    <submittedName>
        <fullName evidence="1">Uncharacterized protein</fullName>
    </submittedName>
</protein>
<evidence type="ECO:0000313" key="1">
    <source>
        <dbReference type="EMBL" id="MBE1501356.1"/>
    </source>
</evidence>
<reference evidence="1 2" key="1">
    <citation type="submission" date="2020-10" db="EMBL/GenBank/DDBJ databases">
        <title>Sequencing the genomes of 1000 actinobacteria strains.</title>
        <authorList>
            <person name="Klenk H.-P."/>
        </authorList>
    </citation>
    <scope>NUCLEOTIDE SEQUENCE [LARGE SCALE GENOMIC DNA]</scope>
    <source>
        <strain evidence="1 2">DSM 44653</strain>
    </source>
</reference>
<gene>
    <name evidence="1" type="ORF">H4696_008456</name>
</gene>
<comment type="caution">
    <text evidence="1">The sequence shown here is derived from an EMBL/GenBank/DDBJ whole genome shotgun (WGS) entry which is preliminary data.</text>
</comment>
<dbReference type="Proteomes" id="UP000631670">
    <property type="component" value="Unassembled WGS sequence"/>
</dbReference>